<dbReference type="Gene3D" id="3.90.1300.10">
    <property type="entry name" value="Amidase signature (AS) domain"/>
    <property type="match status" value="1"/>
</dbReference>
<proteinExistence type="inferred from homology"/>
<evidence type="ECO:0000259" key="3">
    <source>
        <dbReference type="Pfam" id="PF01425"/>
    </source>
</evidence>
<dbReference type="InterPro" id="IPR020556">
    <property type="entry name" value="Amidase_CS"/>
</dbReference>
<accession>A0A1B6IHI7</accession>
<dbReference type="Pfam" id="PF01425">
    <property type="entry name" value="Amidase"/>
    <property type="match status" value="1"/>
</dbReference>
<dbReference type="PANTHER" id="PTHR43372">
    <property type="entry name" value="FATTY-ACID AMIDE HYDROLASE"/>
    <property type="match status" value="1"/>
</dbReference>
<name>A0A1B6IHI7_9HEMI</name>
<feature type="non-terminal residue" evidence="4">
    <location>
        <position position="1"/>
    </location>
</feature>
<protein>
    <recommendedName>
        <fullName evidence="3">Amidase domain-containing protein</fullName>
    </recommendedName>
</protein>
<evidence type="ECO:0000256" key="2">
    <source>
        <dbReference type="PIRSR" id="PIRSR001221-1"/>
    </source>
</evidence>
<evidence type="ECO:0000256" key="1">
    <source>
        <dbReference type="ARBA" id="ARBA00009199"/>
    </source>
</evidence>
<reference evidence="4" key="1">
    <citation type="submission" date="2015-11" db="EMBL/GenBank/DDBJ databases">
        <title>De novo transcriptome assembly of four potential Pierce s Disease insect vectors from Arizona vineyards.</title>
        <authorList>
            <person name="Tassone E.E."/>
        </authorList>
    </citation>
    <scope>NUCLEOTIDE SEQUENCE</scope>
</reference>
<organism evidence="4">
    <name type="scientific">Homalodisca liturata</name>
    <dbReference type="NCBI Taxonomy" id="320908"/>
    <lineage>
        <taxon>Eukaryota</taxon>
        <taxon>Metazoa</taxon>
        <taxon>Ecdysozoa</taxon>
        <taxon>Arthropoda</taxon>
        <taxon>Hexapoda</taxon>
        <taxon>Insecta</taxon>
        <taxon>Pterygota</taxon>
        <taxon>Neoptera</taxon>
        <taxon>Paraneoptera</taxon>
        <taxon>Hemiptera</taxon>
        <taxon>Auchenorrhyncha</taxon>
        <taxon>Membracoidea</taxon>
        <taxon>Cicadellidae</taxon>
        <taxon>Cicadellinae</taxon>
        <taxon>Proconiini</taxon>
        <taxon>Homalodisca</taxon>
    </lineage>
</organism>
<sequence length="566" mass="63453">YTASTQQQCHQRPSIVQQTHARMKPVLQLFLREQLIFSSVVRRFLRWYVFFLRCLLWPLTSLVRLTPRTSCPPVTNRLLLLPAVDLAKIIRTRQVTCTEVVEAYISRAKEVNPLLNAIVQDRFQEALVEAEEIDGLLSSGKLSVEHLENNLPLLGVPLTVKETIAVRGMSNNGAWSLVPSHTAREDADIVRLLREAGAIPLLVSNTPELCMNWETDNPRIGRTNNPYDPRRTPGGSSGGEAALLGSAASVVGVASDIGGSLRLPAMFTGVYGHKPTPGYVSNRGHRPSSQDGCWDHYFTLGPMCRYARDLPVILNTIVADPRRARELRLDEQVDLTKVKVFYMEDDGPERMFTDSVNSDMKTAMRTAVHYLREKYGLPVKQVSIQGLENIVSLSTLIMLRMKGIPNVYQRHQDNPDEWNSVLYTIGKRLLGLTTSSTTCLMYAPLKTLVDSIPDEEFGKLLKKKELLMDRFKDMLGEDGVFLYPAFPTGAHFHGQIYFKFLNSAYLTLFNMLEMPVTACPMGLDKNGLPVGIQISAWQKQDRLTIAVARALEQEFGGWIPPCPIPD</sequence>
<feature type="active site" description="Charge relay system" evidence="2">
    <location>
        <position position="161"/>
    </location>
</feature>
<dbReference type="InterPro" id="IPR023631">
    <property type="entry name" value="Amidase_dom"/>
</dbReference>
<dbReference type="GO" id="GO:0012505">
    <property type="term" value="C:endomembrane system"/>
    <property type="evidence" value="ECO:0007669"/>
    <property type="project" value="TreeGrafter"/>
</dbReference>
<dbReference type="InterPro" id="IPR036928">
    <property type="entry name" value="AS_sf"/>
</dbReference>
<comment type="similarity">
    <text evidence="1">Belongs to the amidase family.</text>
</comment>
<feature type="active site" description="Charge relay system" evidence="2">
    <location>
        <position position="236"/>
    </location>
</feature>
<dbReference type="PROSITE" id="PS00571">
    <property type="entry name" value="AMIDASES"/>
    <property type="match status" value="1"/>
</dbReference>
<dbReference type="PANTHER" id="PTHR43372:SF2">
    <property type="entry name" value="IP13792P"/>
    <property type="match status" value="1"/>
</dbReference>
<gene>
    <name evidence="4" type="ORF">g.12093</name>
</gene>
<evidence type="ECO:0000313" key="4">
    <source>
        <dbReference type="EMBL" id="JAS86367.1"/>
    </source>
</evidence>
<dbReference type="EMBL" id="GECU01021339">
    <property type="protein sequence ID" value="JAS86367.1"/>
    <property type="molecule type" value="Transcribed_RNA"/>
</dbReference>
<dbReference type="SUPFAM" id="SSF75304">
    <property type="entry name" value="Amidase signature (AS) enzymes"/>
    <property type="match status" value="1"/>
</dbReference>
<dbReference type="InterPro" id="IPR052739">
    <property type="entry name" value="FAAH2"/>
</dbReference>
<dbReference type="AlphaFoldDB" id="A0A1B6IHI7"/>
<feature type="domain" description="Amidase" evidence="3">
    <location>
        <begin position="99"/>
        <end position="543"/>
    </location>
</feature>
<feature type="active site" description="Acyl-ester intermediate" evidence="2">
    <location>
        <position position="260"/>
    </location>
</feature>